<keyword evidence="3" id="KW-1185">Reference proteome</keyword>
<evidence type="ECO:0000313" key="2">
    <source>
        <dbReference type="EMBL" id="AML50415.1"/>
    </source>
</evidence>
<dbReference type="EMBL" id="CP014327">
    <property type="protein sequence ID" value="AML50415.1"/>
    <property type="molecule type" value="Genomic_DNA"/>
</dbReference>
<name>A0A126UXJ7_9RHOB</name>
<accession>A0A126UXJ7</accession>
<sequence length="98" mass="11541">MKDNYLTPEEVSDRLDISLNRLEEMRREVDGPAYEVVDRKIVHTNEAVIAFEMEQMKMNEAVREADLLPWSMSRRSKKARKAAAKSRKGKNKFGWEKR</sequence>
<proteinExistence type="predicted"/>
<protein>
    <submittedName>
        <fullName evidence="2">Uncharacterized protein</fullName>
    </submittedName>
</protein>
<evidence type="ECO:0000313" key="3">
    <source>
        <dbReference type="Proteomes" id="UP000070371"/>
    </source>
</evidence>
<feature type="compositionally biased region" description="Basic residues" evidence="1">
    <location>
        <begin position="74"/>
        <end position="91"/>
    </location>
</feature>
<gene>
    <name evidence="2" type="ORF">RC74_03280</name>
</gene>
<dbReference type="KEGG" id="hat:RC74_03280"/>
<dbReference type="RefSeq" id="WP_039004028.1">
    <property type="nucleotide sequence ID" value="NZ_CP014327.1"/>
</dbReference>
<feature type="region of interest" description="Disordered" evidence="1">
    <location>
        <begin position="74"/>
        <end position="98"/>
    </location>
</feature>
<reference evidence="2 3" key="1">
    <citation type="submission" date="2016-02" db="EMBL/GenBank/DDBJ databases">
        <title>Complete genome sequence of Halocynthiibacter arcticus PAMC 20958t from arctic marine sediment.</title>
        <authorList>
            <person name="Lee Y.M."/>
            <person name="Baek K."/>
            <person name="Lee H.K."/>
            <person name="Shin S.C."/>
        </authorList>
    </citation>
    <scope>NUCLEOTIDE SEQUENCE [LARGE SCALE GENOMIC DNA]</scope>
    <source>
        <strain evidence="2">PAMC 20958</strain>
    </source>
</reference>
<organism evidence="2 3">
    <name type="scientific">Falsihalocynthiibacter arcticus</name>
    <dbReference type="NCBI Taxonomy" id="1579316"/>
    <lineage>
        <taxon>Bacteria</taxon>
        <taxon>Pseudomonadati</taxon>
        <taxon>Pseudomonadota</taxon>
        <taxon>Alphaproteobacteria</taxon>
        <taxon>Rhodobacterales</taxon>
        <taxon>Roseobacteraceae</taxon>
        <taxon>Falsihalocynthiibacter</taxon>
    </lineage>
</organism>
<evidence type="ECO:0000256" key="1">
    <source>
        <dbReference type="SAM" id="MobiDB-lite"/>
    </source>
</evidence>
<dbReference type="AlphaFoldDB" id="A0A126UXJ7"/>
<dbReference type="Proteomes" id="UP000070371">
    <property type="component" value="Chromosome"/>
</dbReference>